<feature type="region of interest" description="Disordered" evidence="6">
    <location>
        <begin position="432"/>
        <end position="456"/>
    </location>
</feature>
<evidence type="ECO:0000313" key="8">
    <source>
        <dbReference type="EMBL" id="PQJ30141.1"/>
    </source>
</evidence>
<feature type="transmembrane region" description="Helical" evidence="7">
    <location>
        <begin position="295"/>
        <end position="325"/>
    </location>
</feature>
<gene>
    <name evidence="8" type="ORF">BSZ32_17790</name>
</gene>
<sequence length="456" mass="49894">MGQKEQKKVVKAAKGAEASKILIVLASVVLVIAGAKASAEFVVPVLLAFFIATVSFPITHWLREHRVPRALAVFITVLVDFAFLAGVVLLCIMLIGELQSKWESKYYDLTKERVTQLADNTSEFMDQWGMVTIGDDTEDSAVSLDVEPLSTREVDPVVLEPHSESDMAVTEGIEAVTGSAVATRPAIDLLTEELLKYLSVNKVVQLGTDFLGKLVSFLGTTFIVMLLTVFMLSEARMFGRRFNAICEARGPNIQRMLSATKDIQRYLGIKTLVSLLTGFLAGVLCWSVGLEFPLLWGILAFALNYIPAIGSVIAGIPPVLLSLLVTGDWKHAVIVAGGYLVINGLLGNFLEPTLLGRRFGLSTLVVVISVIFWGWIWGPIGMLLAVPLTMLVKVAMDNSADFRWIAVAISKEDRNTEGISDEQMLMDAVAQSHEAEEKRQKLSEDTSKLSKMFPES</sequence>
<feature type="transmembrane region" description="Helical" evidence="7">
    <location>
        <begin position="266"/>
        <end position="289"/>
    </location>
</feature>
<dbReference type="GO" id="GO:0016020">
    <property type="term" value="C:membrane"/>
    <property type="evidence" value="ECO:0007669"/>
    <property type="project" value="UniProtKB-SubCell"/>
</dbReference>
<reference evidence="8 9" key="1">
    <citation type="submission" date="2016-12" db="EMBL/GenBank/DDBJ databases">
        <title>Study of bacterial adaptation to deep sea.</title>
        <authorList>
            <person name="Song J."/>
            <person name="Yoshizawa S."/>
            <person name="Kogure K."/>
        </authorList>
    </citation>
    <scope>NUCLEOTIDE SEQUENCE [LARGE SCALE GENOMIC DNA]</scope>
    <source>
        <strain evidence="8 9">SAORIC-165</strain>
    </source>
</reference>
<feature type="transmembrane region" description="Helical" evidence="7">
    <location>
        <begin position="45"/>
        <end position="63"/>
    </location>
</feature>
<dbReference type="PANTHER" id="PTHR21716">
    <property type="entry name" value="TRANSMEMBRANE PROTEIN"/>
    <property type="match status" value="1"/>
</dbReference>
<organism evidence="8 9">
    <name type="scientific">Rubritalea profundi</name>
    <dbReference type="NCBI Taxonomy" id="1658618"/>
    <lineage>
        <taxon>Bacteria</taxon>
        <taxon>Pseudomonadati</taxon>
        <taxon>Verrucomicrobiota</taxon>
        <taxon>Verrucomicrobiia</taxon>
        <taxon>Verrucomicrobiales</taxon>
        <taxon>Rubritaleaceae</taxon>
        <taxon>Rubritalea</taxon>
    </lineage>
</organism>
<dbReference type="InterPro" id="IPR002549">
    <property type="entry name" value="AI-2E-like"/>
</dbReference>
<comment type="similarity">
    <text evidence="2">Belongs to the autoinducer-2 exporter (AI-2E) (TC 2.A.86) family.</text>
</comment>
<comment type="subcellular location">
    <subcellularLocation>
        <location evidence="1">Membrane</location>
        <topology evidence="1">Multi-pass membrane protein</topology>
    </subcellularLocation>
</comment>
<feature type="transmembrane region" description="Helical" evidence="7">
    <location>
        <begin position="70"/>
        <end position="95"/>
    </location>
</feature>
<feature type="transmembrane region" description="Helical" evidence="7">
    <location>
        <begin position="21"/>
        <end position="39"/>
    </location>
</feature>
<evidence type="ECO:0000256" key="2">
    <source>
        <dbReference type="ARBA" id="ARBA00009773"/>
    </source>
</evidence>
<evidence type="ECO:0000256" key="1">
    <source>
        <dbReference type="ARBA" id="ARBA00004141"/>
    </source>
</evidence>
<feature type="transmembrane region" description="Helical" evidence="7">
    <location>
        <begin position="210"/>
        <end position="232"/>
    </location>
</feature>
<dbReference type="RefSeq" id="WP_105044666.1">
    <property type="nucleotide sequence ID" value="NZ_MQWA01000001.1"/>
</dbReference>
<name>A0A2S7U6P6_9BACT</name>
<dbReference type="EMBL" id="MQWA01000001">
    <property type="protein sequence ID" value="PQJ30141.1"/>
    <property type="molecule type" value="Genomic_DNA"/>
</dbReference>
<protein>
    <recommendedName>
        <fullName evidence="10">AI-2E family transporter</fullName>
    </recommendedName>
</protein>
<evidence type="ECO:0000256" key="4">
    <source>
        <dbReference type="ARBA" id="ARBA00022989"/>
    </source>
</evidence>
<feature type="transmembrane region" description="Helical" evidence="7">
    <location>
        <begin position="362"/>
        <end position="386"/>
    </location>
</feature>
<dbReference type="Pfam" id="PF01594">
    <property type="entry name" value="AI-2E_transport"/>
    <property type="match status" value="2"/>
</dbReference>
<evidence type="ECO:0008006" key="10">
    <source>
        <dbReference type="Google" id="ProtNLM"/>
    </source>
</evidence>
<dbReference type="PANTHER" id="PTHR21716:SF64">
    <property type="entry name" value="AI-2 TRANSPORT PROTEIN TQSA"/>
    <property type="match status" value="1"/>
</dbReference>
<keyword evidence="3 7" id="KW-0812">Transmembrane</keyword>
<proteinExistence type="inferred from homology"/>
<keyword evidence="5 7" id="KW-0472">Membrane</keyword>
<dbReference type="Proteomes" id="UP000239907">
    <property type="component" value="Unassembled WGS sequence"/>
</dbReference>
<keyword evidence="4 7" id="KW-1133">Transmembrane helix</keyword>
<feature type="compositionally biased region" description="Basic and acidic residues" evidence="6">
    <location>
        <begin position="433"/>
        <end position="448"/>
    </location>
</feature>
<evidence type="ECO:0000256" key="7">
    <source>
        <dbReference type="SAM" id="Phobius"/>
    </source>
</evidence>
<evidence type="ECO:0000313" key="9">
    <source>
        <dbReference type="Proteomes" id="UP000239907"/>
    </source>
</evidence>
<dbReference type="GO" id="GO:0055085">
    <property type="term" value="P:transmembrane transport"/>
    <property type="evidence" value="ECO:0007669"/>
    <property type="project" value="TreeGrafter"/>
</dbReference>
<feature type="transmembrane region" description="Helical" evidence="7">
    <location>
        <begin position="332"/>
        <end position="350"/>
    </location>
</feature>
<evidence type="ECO:0000256" key="3">
    <source>
        <dbReference type="ARBA" id="ARBA00022692"/>
    </source>
</evidence>
<dbReference type="AlphaFoldDB" id="A0A2S7U6P6"/>
<dbReference type="OrthoDB" id="9799225at2"/>
<evidence type="ECO:0000256" key="6">
    <source>
        <dbReference type="SAM" id="MobiDB-lite"/>
    </source>
</evidence>
<keyword evidence="9" id="KW-1185">Reference proteome</keyword>
<accession>A0A2S7U6P6</accession>
<comment type="caution">
    <text evidence="8">The sequence shown here is derived from an EMBL/GenBank/DDBJ whole genome shotgun (WGS) entry which is preliminary data.</text>
</comment>
<evidence type="ECO:0000256" key="5">
    <source>
        <dbReference type="ARBA" id="ARBA00023136"/>
    </source>
</evidence>